<dbReference type="AlphaFoldDB" id="A0A183IF79"/>
<reference evidence="3" key="1">
    <citation type="submission" date="2016-06" db="UniProtKB">
        <authorList>
            <consortium name="WormBaseParasite"/>
        </authorList>
    </citation>
    <scope>IDENTIFICATION</scope>
</reference>
<reference evidence="1 2" key="2">
    <citation type="submission" date="2018-11" db="EMBL/GenBank/DDBJ databases">
        <authorList>
            <consortium name="Pathogen Informatics"/>
        </authorList>
    </citation>
    <scope>NUCLEOTIDE SEQUENCE [LARGE SCALE GENOMIC DNA]</scope>
</reference>
<name>A0A183IF79_9BILA</name>
<gene>
    <name evidence="1" type="ORF">SBAD_LOCUS2273</name>
</gene>
<evidence type="ECO:0000313" key="3">
    <source>
        <dbReference type="WBParaSite" id="SBAD_0000237901-mRNA-1"/>
    </source>
</evidence>
<dbReference type="WBParaSite" id="SBAD_0000237901-mRNA-1">
    <property type="protein sequence ID" value="SBAD_0000237901-mRNA-1"/>
    <property type="gene ID" value="SBAD_0000237901"/>
</dbReference>
<keyword evidence="2" id="KW-1185">Reference proteome</keyword>
<evidence type="ECO:0000313" key="2">
    <source>
        <dbReference type="Proteomes" id="UP000270296"/>
    </source>
</evidence>
<sequence>MGRNHQRPPGACRTVAIICRKTIRATDQTCRLPINLNRYRPSSEHGRRGLITGRSMAPCRADAVPSFWPYAPIARPDRPSIQFCHEGVFSEGLLWRMAAIAKTFVRDRSSLGFTRCWMP</sequence>
<dbReference type="EMBL" id="UZAM01007154">
    <property type="protein sequence ID" value="VDO97088.1"/>
    <property type="molecule type" value="Genomic_DNA"/>
</dbReference>
<proteinExistence type="predicted"/>
<evidence type="ECO:0000313" key="1">
    <source>
        <dbReference type="EMBL" id="VDO97088.1"/>
    </source>
</evidence>
<protein>
    <submittedName>
        <fullName evidence="1 3">Uncharacterized protein</fullName>
    </submittedName>
</protein>
<dbReference type="Proteomes" id="UP000270296">
    <property type="component" value="Unassembled WGS sequence"/>
</dbReference>
<accession>A0A183IF79</accession>
<organism evidence="3">
    <name type="scientific">Soboliphyme baturini</name>
    <dbReference type="NCBI Taxonomy" id="241478"/>
    <lineage>
        <taxon>Eukaryota</taxon>
        <taxon>Metazoa</taxon>
        <taxon>Ecdysozoa</taxon>
        <taxon>Nematoda</taxon>
        <taxon>Enoplea</taxon>
        <taxon>Dorylaimia</taxon>
        <taxon>Dioctophymatida</taxon>
        <taxon>Dioctophymatoidea</taxon>
        <taxon>Soboliphymatidae</taxon>
        <taxon>Soboliphyme</taxon>
    </lineage>
</organism>